<accession>A0A914GWZ7</accession>
<dbReference type="AlphaFoldDB" id="A0A914GWZ7"/>
<name>A0A914GWZ7_GLORO</name>
<reference evidence="2" key="1">
    <citation type="submission" date="2022-11" db="UniProtKB">
        <authorList>
            <consortium name="WormBaseParasite"/>
        </authorList>
    </citation>
    <scope>IDENTIFICATION</scope>
</reference>
<evidence type="ECO:0000313" key="1">
    <source>
        <dbReference type="Proteomes" id="UP000887572"/>
    </source>
</evidence>
<sequence length="76" mass="8561">MFASILTDPSAINSNEFRRQLCTGPRQGYGIRGSQKINLAVDENILSDGNGWTQIGIFQFDRLGQFHHMFLDLSKS</sequence>
<proteinExistence type="predicted"/>
<keyword evidence="1" id="KW-1185">Reference proteome</keyword>
<evidence type="ECO:0000313" key="2">
    <source>
        <dbReference type="WBParaSite" id="Gr19_v10_g11528.t1"/>
    </source>
</evidence>
<protein>
    <submittedName>
        <fullName evidence="2">Uncharacterized protein</fullName>
    </submittedName>
</protein>
<dbReference type="Proteomes" id="UP000887572">
    <property type="component" value="Unplaced"/>
</dbReference>
<dbReference type="WBParaSite" id="Gr19_v10_g11528.t1">
    <property type="protein sequence ID" value="Gr19_v10_g11528.t1"/>
    <property type="gene ID" value="Gr19_v10_g11528"/>
</dbReference>
<organism evidence="1 2">
    <name type="scientific">Globodera rostochiensis</name>
    <name type="common">Golden nematode worm</name>
    <name type="synonym">Heterodera rostochiensis</name>
    <dbReference type="NCBI Taxonomy" id="31243"/>
    <lineage>
        <taxon>Eukaryota</taxon>
        <taxon>Metazoa</taxon>
        <taxon>Ecdysozoa</taxon>
        <taxon>Nematoda</taxon>
        <taxon>Chromadorea</taxon>
        <taxon>Rhabditida</taxon>
        <taxon>Tylenchina</taxon>
        <taxon>Tylenchomorpha</taxon>
        <taxon>Tylenchoidea</taxon>
        <taxon>Heteroderidae</taxon>
        <taxon>Heteroderinae</taxon>
        <taxon>Globodera</taxon>
    </lineage>
</organism>